<proteinExistence type="inferred from homology"/>
<dbReference type="InterPro" id="IPR012340">
    <property type="entry name" value="NA-bd_OB-fold"/>
</dbReference>
<dbReference type="SMART" id="SM01185">
    <property type="entry name" value="EFP"/>
    <property type="match status" value="1"/>
</dbReference>
<dbReference type="InterPro" id="IPR020599">
    <property type="entry name" value="Transl_elong_fac_P/YeiP"/>
</dbReference>
<dbReference type="GO" id="GO:0005829">
    <property type="term" value="C:cytosol"/>
    <property type="evidence" value="ECO:0007669"/>
    <property type="project" value="UniProtKB-ARBA"/>
</dbReference>
<evidence type="ECO:0000313" key="6">
    <source>
        <dbReference type="Proteomes" id="UP000257039"/>
    </source>
</evidence>
<evidence type="ECO:0000259" key="4">
    <source>
        <dbReference type="SMART" id="SM01185"/>
    </source>
</evidence>
<dbReference type="SMART" id="SM00841">
    <property type="entry name" value="Elong-fact-P_C"/>
    <property type="match status" value="1"/>
</dbReference>
<dbReference type="CDD" id="cd04470">
    <property type="entry name" value="S1_EF-P_repeat_1"/>
    <property type="match status" value="1"/>
</dbReference>
<organism evidence="5 6">
    <name type="scientific">Zooshikella ganghwensis</name>
    <dbReference type="NCBI Taxonomy" id="202772"/>
    <lineage>
        <taxon>Bacteria</taxon>
        <taxon>Pseudomonadati</taxon>
        <taxon>Pseudomonadota</taxon>
        <taxon>Gammaproteobacteria</taxon>
        <taxon>Oceanospirillales</taxon>
        <taxon>Zooshikellaceae</taxon>
        <taxon>Zooshikella</taxon>
    </lineage>
</organism>
<dbReference type="HAMAP" id="MF_00646">
    <property type="entry name" value="EFP"/>
    <property type="match status" value="1"/>
</dbReference>
<keyword evidence="6" id="KW-1185">Reference proteome</keyword>
<dbReference type="PIRSF" id="PIRSF005901">
    <property type="entry name" value="EF-P"/>
    <property type="match status" value="1"/>
</dbReference>
<dbReference type="InterPro" id="IPR013852">
    <property type="entry name" value="Transl_elong_P/YeiP_CS"/>
</dbReference>
<dbReference type="NCBIfam" id="NF001810">
    <property type="entry name" value="PRK00529.1"/>
    <property type="match status" value="1"/>
</dbReference>
<dbReference type="Pfam" id="PF09285">
    <property type="entry name" value="Elong-fact-P_C"/>
    <property type="match status" value="1"/>
</dbReference>
<accession>A0A4P9VI91</accession>
<dbReference type="GO" id="GO:0043043">
    <property type="term" value="P:peptide biosynthetic process"/>
    <property type="evidence" value="ECO:0007669"/>
    <property type="project" value="InterPro"/>
</dbReference>
<dbReference type="AlphaFoldDB" id="A0A4P9VI91"/>
<dbReference type="Gene3D" id="2.30.30.30">
    <property type="match status" value="1"/>
</dbReference>
<dbReference type="FunFam" id="2.40.50.140:FF:000004">
    <property type="entry name" value="Elongation factor P"/>
    <property type="match status" value="1"/>
</dbReference>
<dbReference type="NCBIfam" id="NF003392">
    <property type="entry name" value="PRK04542.1"/>
    <property type="match status" value="1"/>
</dbReference>
<dbReference type="Pfam" id="PF01132">
    <property type="entry name" value="EFP"/>
    <property type="match status" value="1"/>
</dbReference>
<dbReference type="GO" id="GO:0003746">
    <property type="term" value="F:translation elongation factor activity"/>
    <property type="evidence" value="ECO:0007669"/>
    <property type="project" value="UniProtKB-UniRule"/>
</dbReference>
<evidence type="ECO:0000256" key="1">
    <source>
        <dbReference type="ARBA" id="ARBA00009479"/>
    </source>
</evidence>
<dbReference type="Proteomes" id="UP000257039">
    <property type="component" value="Unassembled WGS sequence"/>
</dbReference>
<sequence>MPKASDLAKGHVININNSLGLVRDIEVKSPSSRGAQTLYKVRFTLIPSQQKLEKTYTGDDWLDDADFQRRQCTLLFREDNLLTFMDTENYEQYSLAAADIGQQVYYLPEENQEITLLLVNNQAIAIELPTTVVLTITDTSPGIKGATATGRTKPATLSSGLEIQVPEYITTGEKVKVNTSTGKFMSRA</sequence>
<feature type="domain" description="Translation elongation factor P/YeiP central" evidence="4">
    <location>
        <begin position="69"/>
        <end position="124"/>
    </location>
</feature>
<feature type="domain" description="Elongation factor P C-terminal" evidence="3">
    <location>
        <begin position="132"/>
        <end position="187"/>
    </location>
</feature>
<dbReference type="InterPro" id="IPR011897">
    <property type="entry name" value="Transl_elong_p-like_YeiP"/>
</dbReference>
<dbReference type="RefSeq" id="WP_094786348.1">
    <property type="nucleotide sequence ID" value="NZ_JAEVHG010000002.1"/>
</dbReference>
<keyword evidence="5" id="KW-0648">Protein biosynthesis</keyword>
<dbReference type="InterPro" id="IPR013185">
    <property type="entry name" value="Transl_elong_KOW-like"/>
</dbReference>
<evidence type="ECO:0000259" key="3">
    <source>
        <dbReference type="SMART" id="SM00841"/>
    </source>
</evidence>
<dbReference type="InterPro" id="IPR001059">
    <property type="entry name" value="Transl_elong_P/YeiP_cen"/>
</dbReference>
<dbReference type="InterPro" id="IPR015365">
    <property type="entry name" value="Elong-fact-P_C"/>
</dbReference>
<dbReference type="CDD" id="cd05794">
    <property type="entry name" value="S1_EF-P_repeat_2"/>
    <property type="match status" value="1"/>
</dbReference>
<dbReference type="PANTHER" id="PTHR30053:SF14">
    <property type="entry name" value="TRANSLATION ELONGATION FACTOR KOW-LIKE DOMAIN-CONTAINING PROTEIN"/>
    <property type="match status" value="1"/>
</dbReference>
<dbReference type="PANTHER" id="PTHR30053">
    <property type="entry name" value="ELONGATION FACTOR P"/>
    <property type="match status" value="1"/>
</dbReference>
<dbReference type="Pfam" id="PF08207">
    <property type="entry name" value="EFP_N"/>
    <property type="match status" value="1"/>
</dbReference>
<dbReference type="SUPFAM" id="SSF50249">
    <property type="entry name" value="Nucleic acid-binding proteins"/>
    <property type="match status" value="2"/>
</dbReference>
<dbReference type="Gene3D" id="2.40.50.140">
    <property type="entry name" value="Nucleic acid-binding proteins"/>
    <property type="match status" value="2"/>
</dbReference>
<comment type="caution">
    <text evidence="5">The sequence shown here is derived from an EMBL/GenBank/DDBJ whole genome shotgun (WGS) entry which is preliminary data.</text>
</comment>
<dbReference type="InterPro" id="IPR008991">
    <property type="entry name" value="Translation_prot_SH3-like_sf"/>
</dbReference>
<protein>
    <recommendedName>
        <fullName evidence="2">Elongation factor P-like protein</fullName>
    </recommendedName>
</protein>
<dbReference type="PROSITE" id="PS01275">
    <property type="entry name" value="EFP"/>
    <property type="match status" value="1"/>
</dbReference>
<comment type="similarity">
    <text evidence="1 2">Belongs to the elongation factor P family.</text>
</comment>
<dbReference type="InterPro" id="IPR014722">
    <property type="entry name" value="Rib_uL2_dom2"/>
</dbReference>
<dbReference type="EMBL" id="NDXW01000001">
    <property type="protein sequence ID" value="RDH42928.1"/>
    <property type="molecule type" value="Genomic_DNA"/>
</dbReference>
<reference evidence="5 6" key="1">
    <citation type="submission" date="2017-04" db="EMBL/GenBank/DDBJ databases">
        <title>Draft genome sequence of Zooshikella ganghwensis VG4 isolated from Red Sea sediments.</title>
        <authorList>
            <person name="Rehman Z."/>
            <person name="Alam I."/>
            <person name="Kamau A."/>
            <person name="Bajic V."/>
            <person name="Leiknes T."/>
        </authorList>
    </citation>
    <scope>NUCLEOTIDE SEQUENCE [LARGE SCALE GENOMIC DNA]</scope>
    <source>
        <strain evidence="5 6">VG4</strain>
    </source>
</reference>
<dbReference type="SUPFAM" id="SSF50104">
    <property type="entry name" value="Translation proteins SH3-like domain"/>
    <property type="match status" value="1"/>
</dbReference>
<evidence type="ECO:0000256" key="2">
    <source>
        <dbReference type="HAMAP-Rule" id="MF_00646"/>
    </source>
</evidence>
<name>A0A4P9VI91_9GAMM</name>
<gene>
    <name evidence="5" type="ORF">B9G39_05385</name>
</gene>
<evidence type="ECO:0000313" key="5">
    <source>
        <dbReference type="EMBL" id="RDH42928.1"/>
    </source>
</evidence>
<keyword evidence="5" id="KW-0251">Elongation factor</keyword>